<feature type="signal peptide" evidence="1">
    <location>
        <begin position="1"/>
        <end position="18"/>
    </location>
</feature>
<dbReference type="EMBL" id="KZ110592">
    <property type="protein sequence ID" value="OSX66708.1"/>
    <property type="molecule type" value="Genomic_DNA"/>
</dbReference>
<proteinExistence type="predicted"/>
<evidence type="ECO:0000313" key="3">
    <source>
        <dbReference type="Proteomes" id="UP000194127"/>
    </source>
</evidence>
<organism evidence="2 3">
    <name type="scientific">Postia placenta MAD-698-R-SB12</name>
    <dbReference type="NCBI Taxonomy" id="670580"/>
    <lineage>
        <taxon>Eukaryota</taxon>
        <taxon>Fungi</taxon>
        <taxon>Dikarya</taxon>
        <taxon>Basidiomycota</taxon>
        <taxon>Agaricomycotina</taxon>
        <taxon>Agaricomycetes</taxon>
        <taxon>Polyporales</taxon>
        <taxon>Adustoporiaceae</taxon>
        <taxon>Rhodonia</taxon>
    </lineage>
</organism>
<dbReference type="Proteomes" id="UP000194127">
    <property type="component" value="Unassembled WGS sequence"/>
</dbReference>
<evidence type="ECO:0000256" key="1">
    <source>
        <dbReference type="SAM" id="SignalP"/>
    </source>
</evidence>
<dbReference type="GeneID" id="36326809"/>
<evidence type="ECO:0000313" key="2">
    <source>
        <dbReference type="EMBL" id="OSX66708.1"/>
    </source>
</evidence>
<keyword evidence="3" id="KW-1185">Reference proteome</keyword>
<gene>
    <name evidence="2" type="ORF">POSPLADRAFT_1064843</name>
</gene>
<accession>A0A1X6NDK2</accession>
<keyword evidence="1" id="KW-0732">Signal</keyword>
<dbReference type="AlphaFoldDB" id="A0A1X6NDK2"/>
<reference evidence="2 3" key="1">
    <citation type="submission" date="2017-04" db="EMBL/GenBank/DDBJ databases">
        <title>Genome Sequence of the Model Brown-Rot Fungus Postia placenta SB12.</title>
        <authorList>
            <consortium name="DOE Joint Genome Institute"/>
            <person name="Gaskell J."/>
            <person name="Kersten P."/>
            <person name="Larrondo L.F."/>
            <person name="Canessa P."/>
            <person name="Martinez D."/>
            <person name="Hibbett D."/>
            <person name="Schmoll M."/>
            <person name="Kubicek C.P."/>
            <person name="Martinez A.T."/>
            <person name="Yadav J."/>
            <person name="Master E."/>
            <person name="Magnuson J.K."/>
            <person name="James T."/>
            <person name="Yaver D."/>
            <person name="Berka R."/>
            <person name="Labutti K."/>
            <person name="Lipzen A."/>
            <person name="Aerts A."/>
            <person name="Barry K."/>
            <person name="Henrissat B."/>
            <person name="Blanchette R."/>
            <person name="Grigoriev I."/>
            <person name="Cullen D."/>
        </authorList>
    </citation>
    <scope>NUCLEOTIDE SEQUENCE [LARGE SCALE GENOMIC DNA]</scope>
    <source>
        <strain evidence="2 3">MAD-698-R-SB12</strain>
    </source>
</reference>
<dbReference type="RefSeq" id="XP_024343502.1">
    <property type="nucleotide sequence ID" value="XM_024481859.1"/>
</dbReference>
<name>A0A1X6NDK2_9APHY</name>
<protein>
    <submittedName>
        <fullName evidence="2">Uncharacterized protein</fullName>
    </submittedName>
</protein>
<sequence length="158" mass="16628">MSCTAAHMCTLYTIFCNAIVVPIVTPHHQKPTLATPPAITAAASHSLATLSRLGPWRRRGHSAPGVCRGPGGVPAAIASALSTHWGVAQHQHRCDVLYPTSRLPFFPSMPALASRCLVVCPVSTPARALPDHLLACSGSHPPPSRSSLPAHPPIPFHP</sequence>
<feature type="chain" id="PRO_5010885513" evidence="1">
    <location>
        <begin position="19"/>
        <end position="158"/>
    </location>
</feature>